<proteinExistence type="predicted"/>
<organism evidence="1 2">
    <name type="scientific">Onchocerca volvulus</name>
    <dbReference type="NCBI Taxonomy" id="6282"/>
    <lineage>
        <taxon>Eukaryota</taxon>
        <taxon>Metazoa</taxon>
        <taxon>Ecdysozoa</taxon>
        <taxon>Nematoda</taxon>
        <taxon>Chromadorea</taxon>
        <taxon>Rhabditida</taxon>
        <taxon>Spirurina</taxon>
        <taxon>Spiruromorpha</taxon>
        <taxon>Filarioidea</taxon>
        <taxon>Onchocercidae</taxon>
        <taxon>Onchocerca</taxon>
    </lineage>
</organism>
<keyword evidence="2" id="KW-1185">Reference proteome</keyword>
<evidence type="ECO:0000313" key="2">
    <source>
        <dbReference type="Proteomes" id="UP000024404"/>
    </source>
</evidence>
<dbReference type="EMBL" id="CMVM020000020">
    <property type="status" value="NOT_ANNOTATED_CDS"/>
    <property type="molecule type" value="Genomic_DNA"/>
</dbReference>
<dbReference type="AlphaFoldDB" id="A0A8R1XZ19"/>
<reference evidence="2" key="1">
    <citation type="submission" date="2013-10" db="EMBL/GenBank/DDBJ databases">
        <title>Genome sequencing of Onchocerca volvulus.</title>
        <authorList>
            <person name="Cotton J."/>
            <person name="Tsai J."/>
            <person name="Stanley E."/>
            <person name="Tracey A."/>
            <person name="Holroyd N."/>
            <person name="Lustigman S."/>
            <person name="Berriman M."/>
        </authorList>
    </citation>
    <scope>NUCLEOTIDE SEQUENCE</scope>
</reference>
<dbReference type="EnsemblMetazoa" id="OVOC731.1">
    <property type="protein sequence ID" value="OVOC731.1"/>
    <property type="gene ID" value="WBGene00237540"/>
</dbReference>
<evidence type="ECO:0000313" key="1">
    <source>
        <dbReference type="EnsemblMetazoa" id="OVOC731.1"/>
    </source>
</evidence>
<protein>
    <submittedName>
        <fullName evidence="1">Uncharacterized protein</fullName>
    </submittedName>
</protein>
<accession>A0A8R1XZ19</accession>
<dbReference type="Proteomes" id="UP000024404">
    <property type="component" value="Unassembled WGS sequence"/>
</dbReference>
<reference evidence="1" key="2">
    <citation type="submission" date="2022-06" db="UniProtKB">
        <authorList>
            <consortium name="EnsemblMetazoa"/>
        </authorList>
    </citation>
    <scope>IDENTIFICATION</scope>
</reference>
<sequence length="75" mass="8398">MGFKTSGGEERRCGVIMSEIGQTNEAKLCVHPTIFRHLAYNEMYLHNSCDNSSKSFQSSSYVEVLLGCKVKHKSP</sequence>
<name>A0A8R1XZ19_ONCVO</name>